<name>A0A381S4N4_9ZZZZ</name>
<keyword evidence="1" id="KW-0694">RNA-binding</keyword>
<dbReference type="GO" id="GO:0003723">
    <property type="term" value="F:RNA binding"/>
    <property type="evidence" value="ECO:0007669"/>
    <property type="project" value="UniProtKB-KW"/>
</dbReference>
<organism evidence="3">
    <name type="scientific">marine metagenome</name>
    <dbReference type="NCBI Taxonomy" id="408172"/>
    <lineage>
        <taxon>unclassified sequences</taxon>
        <taxon>metagenomes</taxon>
        <taxon>ecological metagenomes</taxon>
    </lineage>
</organism>
<evidence type="ECO:0000256" key="1">
    <source>
        <dbReference type="ARBA" id="ARBA00022884"/>
    </source>
</evidence>
<sequence length="98" mass="11177">MFKKNAQKKYLRKLGHKLKPVVFIGNSGLSESVLKELFSTINHHELIKIKIKASNRIIRDQIIDEICKKTATQLVTQIGGIALIYKKNPETPKIKLPK</sequence>
<dbReference type="PANTHER" id="PTHR40065:SF3">
    <property type="entry name" value="RNA-BINDING PROTEIN YHBY"/>
    <property type="match status" value="1"/>
</dbReference>
<feature type="domain" description="CRM" evidence="2">
    <location>
        <begin position="1"/>
        <end position="97"/>
    </location>
</feature>
<protein>
    <recommendedName>
        <fullName evidence="2">CRM domain-containing protein</fullName>
    </recommendedName>
</protein>
<gene>
    <name evidence="3" type="ORF">METZ01_LOCUS51884</name>
</gene>
<dbReference type="Gene3D" id="3.30.110.60">
    <property type="entry name" value="YhbY-like"/>
    <property type="match status" value="1"/>
</dbReference>
<dbReference type="SMART" id="SM01103">
    <property type="entry name" value="CRS1_YhbY"/>
    <property type="match status" value="1"/>
</dbReference>
<dbReference type="InterPro" id="IPR001890">
    <property type="entry name" value="RNA-binding_CRM"/>
</dbReference>
<dbReference type="AlphaFoldDB" id="A0A381S4N4"/>
<dbReference type="Pfam" id="PF01985">
    <property type="entry name" value="CRS1_YhbY"/>
    <property type="match status" value="1"/>
</dbReference>
<proteinExistence type="predicted"/>
<evidence type="ECO:0000259" key="2">
    <source>
        <dbReference type="PROSITE" id="PS51295"/>
    </source>
</evidence>
<dbReference type="InterPro" id="IPR051925">
    <property type="entry name" value="RNA-binding_domain"/>
</dbReference>
<dbReference type="PANTHER" id="PTHR40065">
    <property type="entry name" value="RNA-BINDING PROTEIN YHBY"/>
    <property type="match status" value="1"/>
</dbReference>
<evidence type="ECO:0000313" key="3">
    <source>
        <dbReference type="EMBL" id="SUZ99030.1"/>
    </source>
</evidence>
<dbReference type="InterPro" id="IPR035920">
    <property type="entry name" value="YhbY-like_sf"/>
</dbReference>
<reference evidence="3" key="1">
    <citation type="submission" date="2018-05" db="EMBL/GenBank/DDBJ databases">
        <authorList>
            <person name="Lanie J.A."/>
            <person name="Ng W.-L."/>
            <person name="Kazmierczak K.M."/>
            <person name="Andrzejewski T.M."/>
            <person name="Davidsen T.M."/>
            <person name="Wayne K.J."/>
            <person name="Tettelin H."/>
            <person name="Glass J.I."/>
            <person name="Rusch D."/>
            <person name="Podicherti R."/>
            <person name="Tsui H.-C.T."/>
            <person name="Winkler M.E."/>
        </authorList>
    </citation>
    <scope>NUCLEOTIDE SEQUENCE</scope>
</reference>
<dbReference type="PROSITE" id="PS51295">
    <property type="entry name" value="CRM"/>
    <property type="match status" value="1"/>
</dbReference>
<accession>A0A381S4N4</accession>
<dbReference type="EMBL" id="UINC01002661">
    <property type="protein sequence ID" value="SUZ99030.1"/>
    <property type="molecule type" value="Genomic_DNA"/>
</dbReference>
<dbReference type="SUPFAM" id="SSF75471">
    <property type="entry name" value="YhbY-like"/>
    <property type="match status" value="1"/>
</dbReference>